<reference evidence="1" key="1">
    <citation type="submission" date="2017-07" db="EMBL/GenBank/DDBJ databases">
        <authorList>
            <person name="Mikheyev A."/>
            <person name="Grau M."/>
        </authorList>
    </citation>
    <scope>NUCLEOTIDE SEQUENCE</scope>
    <source>
        <tissue evidence="1">Venom_gland</tissue>
    </source>
</reference>
<reference evidence="1" key="2">
    <citation type="submission" date="2017-11" db="EMBL/GenBank/DDBJ databases">
        <title>Coralsnake Venomics: Analyses of Venom Gland Transcriptomes and Proteomes of Six Brazilian Taxa.</title>
        <authorList>
            <person name="Aird S.D."/>
            <person name="Jorge da Silva N."/>
            <person name="Qiu L."/>
            <person name="Villar-Briones A."/>
            <person name="Aparecida-Saddi V."/>
            <person name="Campos-Telles M.P."/>
            <person name="Grau M."/>
            <person name="Mikheyev A.S."/>
        </authorList>
    </citation>
    <scope>NUCLEOTIDE SEQUENCE</scope>
    <source>
        <tissue evidence="1">Venom_gland</tissue>
    </source>
</reference>
<organism evidence="1">
    <name type="scientific">Micrurus lemniscatus lemniscatus</name>
    <dbReference type="NCBI Taxonomy" id="129467"/>
    <lineage>
        <taxon>Eukaryota</taxon>
        <taxon>Metazoa</taxon>
        <taxon>Chordata</taxon>
        <taxon>Craniata</taxon>
        <taxon>Vertebrata</taxon>
        <taxon>Euteleostomi</taxon>
        <taxon>Lepidosauria</taxon>
        <taxon>Squamata</taxon>
        <taxon>Bifurcata</taxon>
        <taxon>Unidentata</taxon>
        <taxon>Episquamata</taxon>
        <taxon>Toxicofera</taxon>
        <taxon>Serpentes</taxon>
        <taxon>Colubroidea</taxon>
        <taxon>Elapidae</taxon>
        <taxon>Elapinae</taxon>
        <taxon>Micrurus</taxon>
    </lineage>
</organism>
<accession>A0A2D4IHJ0</accession>
<dbReference type="EMBL" id="IACK01105285">
    <property type="protein sequence ID" value="LAA83692.1"/>
    <property type="molecule type" value="Transcribed_RNA"/>
</dbReference>
<proteinExistence type="predicted"/>
<evidence type="ECO:0000313" key="1">
    <source>
        <dbReference type="EMBL" id="LAA83692.1"/>
    </source>
</evidence>
<dbReference type="AlphaFoldDB" id="A0A2D4IHJ0"/>
<name>A0A2D4IHJ0_MICLE</name>
<protein>
    <submittedName>
        <fullName evidence="1">Uncharacterized protein</fullName>
    </submittedName>
</protein>
<sequence length="102" mass="10757">MAGTWLVCGTEPFVPLEKGPFVLGLPSAALEKGQGPLSPGTLSGEPAFRLKRDPEGTYAIPGKRDLSLDCHLGQPVPWRGGAGTPHEVLLSPVIWNPIGHNP</sequence>